<dbReference type="Proteomes" id="UP001190700">
    <property type="component" value="Unassembled WGS sequence"/>
</dbReference>
<keyword evidence="3" id="KW-1185">Reference proteome</keyword>
<name>A0AAE0EW43_9CHLO</name>
<reference evidence="2 3" key="1">
    <citation type="journal article" date="2015" name="Genome Biol. Evol.">
        <title>Comparative Genomics of a Bacterivorous Green Alga Reveals Evolutionary Causalities and Consequences of Phago-Mixotrophic Mode of Nutrition.</title>
        <authorList>
            <person name="Burns J.A."/>
            <person name="Paasch A."/>
            <person name="Narechania A."/>
            <person name="Kim E."/>
        </authorList>
    </citation>
    <scope>NUCLEOTIDE SEQUENCE [LARGE SCALE GENOMIC DNA]</scope>
    <source>
        <strain evidence="2 3">PLY_AMNH</strain>
    </source>
</reference>
<dbReference type="AlphaFoldDB" id="A0AAE0EW43"/>
<gene>
    <name evidence="2" type="ORF">CYMTET_48060</name>
</gene>
<evidence type="ECO:0000313" key="3">
    <source>
        <dbReference type="Proteomes" id="UP001190700"/>
    </source>
</evidence>
<evidence type="ECO:0000256" key="1">
    <source>
        <dbReference type="SAM" id="MobiDB-lite"/>
    </source>
</evidence>
<comment type="caution">
    <text evidence="2">The sequence shown here is derived from an EMBL/GenBank/DDBJ whole genome shotgun (WGS) entry which is preliminary data.</text>
</comment>
<proteinExistence type="predicted"/>
<protein>
    <submittedName>
        <fullName evidence="2">Uncharacterized protein</fullName>
    </submittedName>
</protein>
<feature type="compositionally biased region" description="Basic and acidic residues" evidence="1">
    <location>
        <begin position="11"/>
        <end position="33"/>
    </location>
</feature>
<evidence type="ECO:0000313" key="2">
    <source>
        <dbReference type="EMBL" id="KAK3242242.1"/>
    </source>
</evidence>
<accession>A0AAE0EW43</accession>
<sequence>MVASAHFGGPKPERHDADRRPPRDHSGHVEANRSRRYPTASTGVSTKVALQKVTGQTIPLCGNTTCTESRLRHWHRDCPRGGTRSNGAGEGGAHAFAAEDVENDFCAINF</sequence>
<feature type="region of interest" description="Disordered" evidence="1">
    <location>
        <begin position="1"/>
        <end position="44"/>
    </location>
</feature>
<organism evidence="2 3">
    <name type="scientific">Cymbomonas tetramitiformis</name>
    <dbReference type="NCBI Taxonomy" id="36881"/>
    <lineage>
        <taxon>Eukaryota</taxon>
        <taxon>Viridiplantae</taxon>
        <taxon>Chlorophyta</taxon>
        <taxon>Pyramimonadophyceae</taxon>
        <taxon>Pyramimonadales</taxon>
        <taxon>Pyramimonadaceae</taxon>
        <taxon>Cymbomonas</taxon>
    </lineage>
</organism>
<dbReference type="EMBL" id="LGRX02033207">
    <property type="protein sequence ID" value="KAK3242242.1"/>
    <property type="molecule type" value="Genomic_DNA"/>
</dbReference>